<protein>
    <submittedName>
        <fullName evidence="1">Uncharacterized protein</fullName>
    </submittedName>
</protein>
<gene>
    <name evidence="1" type="ORF">BM524_19590</name>
</gene>
<dbReference type="Proteomes" id="UP000182101">
    <property type="component" value="Plasmid pAMCP48-600"/>
</dbReference>
<reference evidence="1 2" key="1">
    <citation type="submission" date="2016-11" db="EMBL/GenBank/DDBJ databases">
        <title>Networking in microbes: conjugative elements and plasmids in the genus Alteromonas.</title>
        <authorList>
            <person name="Lopez-Perez M."/>
            <person name="Ramon-Marco N."/>
            <person name="Rodriguez-Valera F."/>
        </authorList>
    </citation>
    <scope>NUCLEOTIDE SEQUENCE [LARGE SCALE GENOMIC DNA]</scope>
    <source>
        <strain evidence="1 2">CP48</strain>
        <plasmid evidence="2">pamcp48-600</plasmid>
    </source>
</reference>
<accession>A0AAC9JGI8</accession>
<geneLocation type="plasmid" evidence="2">
    <name>pamcp48-600</name>
</geneLocation>
<dbReference type="AlphaFoldDB" id="A0AAC9JGI8"/>
<organism evidence="1 2">
    <name type="scientific">Alteromonas mediterranea</name>
    <dbReference type="NCBI Taxonomy" id="314275"/>
    <lineage>
        <taxon>Bacteria</taxon>
        <taxon>Pseudomonadati</taxon>
        <taxon>Pseudomonadota</taxon>
        <taxon>Gammaproteobacteria</taxon>
        <taxon>Alteromonadales</taxon>
        <taxon>Alteromonadaceae</taxon>
        <taxon>Alteromonas/Salinimonas group</taxon>
        <taxon>Alteromonas</taxon>
    </lineage>
</organism>
<keyword evidence="1" id="KW-0614">Plasmid</keyword>
<dbReference type="RefSeq" id="WP_071960736.1">
    <property type="nucleotide sequence ID" value="NZ_CP018025.1"/>
</dbReference>
<dbReference type="EMBL" id="CP018025">
    <property type="protein sequence ID" value="APD92126.1"/>
    <property type="molecule type" value="Genomic_DNA"/>
</dbReference>
<proteinExistence type="predicted"/>
<name>A0AAC9JGI8_9ALTE</name>
<sequence>MNNEQKEYVEKGGENCYKCGSSMIEGGEVSISPGRASQDVWCTECDHEWTTEYTLTSVSES</sequence>
<evidence type="ECO:0000313" key="2">
    <source>
        <dbReference type="Proteomes" id="UP000182101"/>
    </source>
</evidence>
<evidence type="ECO:0000313" key="1">
    <source>
        <dbReference type="EMBL" id="APD92126.1"/>
    </source>
</evidence>